<dbReference type="AlphaFoldDB" id="X0TJE8"/>
<feature type="non-terminal residue" evidence="1">
    <location>
        <position position="30"/>
    </location>
</feature>
<dbReference type="EMBL" id="BARS01016561">
    <property type="protein sequence ID" value="GAF88282.1"/>
    <property type="molecule type" value="Genomic_DNA"/>
</dbReference>
<name>X0TJE8_9ZZZZ</name>
<organism evidence="1">
    <name type="scientific">marine sediment metagenome</name>
    <dbReference type="NCBI Taxonomy" id="412755"/>
    <lineage>
        <taxon>unclassified sequences</taxon>
        <taxon>metagenomes</taxon>
        <taxon>ecological metagenomes</taxon>
    </lineage>
</organism>
<gene>
    <name evidence="1" type="ORF">S01H1_27227</name>
</gene>
<comment type="caution">
    <text evidence="1">The sequence shown here is derived from an EMBL/GenBank/DDBJ whole genome shotgun (WGS) entry which is preliminary data.</text>
</comment>
<evidence type="ECO:0000313" key="1">
    <source>
        <dbReference type="EMBL" id="GAF88282.1"/>
    </source>
</evidence>
<protein>
    <submittedName>
        <fullName evidence="1">Uncharacterized protein</fullName>
    </submittedName>
</protein>
<accession>X0TJE8</accession>
<reference evidence="1" key="1">
    <citation type="journal article" date="2014" name="Front. Microbiol.">
        <title>High frequency of phylogenetically diverse reductive dehalogenase-homologous genes in deep subseafloor sedimentary metagenomes.</title>
        <authorList>
            <person name="Kawai M."/>
            <person name="Futagami T."/>
            <person name="Toyoda A."/>
            <person name="Takaki Y."/>
            <person name="Nishi S."/>
            <person name="Hori S."/>
            <person name="Arai W."/>
            <person name="Tsubouchi T."/>
            <person name="Morono Y."/>
            <person name="Uchiyama I."/>
            <person name="Ito T."/>
            <person name="Fujiyama A."/>
            <person name="Inagaki F."/>
            <person name="Takami H."/>
        </authorList>
    </citation>
    <scope>NUCLEOTIDE SEQUENCE</scope>
    <source>
        <strain evidence="1">Expedition CK06-06</strain>
    </source>
</reference>
<sequence length="30" mass="3638">MVRTKEQYIKDLGKMKTNLYHNGKELDRLD</sequence>
<proteinExistence type="predicted"/>